<dbReference type="EMBL" id="GGEC01083183">
    <property type="protein sequence ID" value="MBX63667.1"/>
    <property type="molecule type" value="Transcribed_RNA"/>
</dbReference>
<name>A0A2P2Q9N8_RHIMU</name>
<dbReference type="AlphaFoldDB" id="A0A2P2Q9N8"/>
<accession>A0A2P2Q9N8</accession>
<sequence length="49" mass="5448">MLILFAIDSSFHIYQLINSSMKDCLASLRQVPTALDCIVIPISVFVSFS</sequence>
<protein>
    <submittedName>
        <fullName evidence="1">Uncharacterized protein</fullName>
    </submittedName>
</protein>
<organism evidence="1">
    <name type="scientific">Rhizophora mucronata</name>
    <name type="common">Asiatic mangrove</name>
    <dbReference type="NCBI Taxonomy" id="61149"/>
    <lineage>
        <taxon>Eukaryota</taxon>
        <taxon>Viridiplantae</taxon>
        <taxon>Streptophyta</taxon>
        <taxon>Embryophyta</taxon>
        <taxon>Tracheophyta</taxon>
        <taxon>Spermatophyta</taxon>
        <taxon>Magnoliopsida</taxon>
        <taxon>eudicotyledons</taxon>
        <taxon>Gunneridae</taxon>
        <taxon>Pentapetalae</taxon>
        <taxon>rosids</taxon>
        <taxon>fabids</taxon>
        <taxon>Malpighiales</taxon>
        <taxon>Rhizophoraceae</taxon>
        <taxon>Rhizophora</taxon>
    </lineage>
</organism>
<proteinExistence type="predicted"/>
<evidence type="ECO:0000313" key="1">
    <source>
        <dbReference type="EMBL" id="MBX63667.1"/>
    </source>
</evidence>
<reference evidence="1" key="1">
    <citation type="submission" date="2018-02" db="EMBL/GenBank/DDBJ databases">
        <title>Rhizophora mucronata_Transcriptome.</title>
        <authorList>
            <person name="Meera S.P."/>
            <person name="Sreeshan A."/>
            <person name="Augustine A."/>
        </authorList>
    </citation>
    <scope>NUCLEOTIDE SEQUENCE</scope>
    <source>
        <tissue evidence="1">Leaf</tissue>
    </source>
</reference>